<reference evidence="2 3" key="1">
    <citation type="submission" date="2016-02" db="EMBL/GenBank/DDBJ databases">
        <title>Genome analysis of coral dinoflagellate symbionts highlights evolutionary adaptations to a symbiotic lifestyle.</title>
        <authorList>
            <person name="Aranda M."/>
            <person name="Li Y."/>
            <person name="Liew Y.J."/>
            <person name="Baumgarten S."/>
            <person name="Simakov O."/>
            <person name="Wilson M."/>
            <person name="Piel J."/>
            <person name="Ashoor H."/>
            <person name="Bougouffa S."/>
            <person name="Bajic V.B."/>
            <person name="Ryu T."/>
            <person name="Ravasi T."/>
            <person name="Bayer T."/>
            <person name="Micklem G."/>
            <person name="Kim H."/>
            <person name="Bhak J."/>
            <person name="Lajeunesse T.C."/>
            <person name="Voolstra C.R."/>
        </authorList>
    </citation>
    <scope>NUCLEOTIDE SEQUENCE [LARGE SCALE GENOMIC DNA]</scope>
    <source>
        <strain evidence="2 3">CCMP2467</strain>
    </source>
</reference>
<dbReference type="PANTHER" id="PTHR47027:SF20">
    <property type="entry name" value="REVERSE TRANSCRIPTASE-LIKE PROTEIN WITH RNA-DIRECTED DNA POLYMERASE DOMAIN"/>
    <property type="match status" value="1"/>
</dbReference>
<feature type="compositionally biased region" description="Acidic residues" evidence="1">
    <location>
        <begin position="427"/>
        <end position="440"/>
    </location>
</feature>
<comment type="caution">
    <text evidence="2">The sequence shown here is derived from an EMBL/GenBank/DDBJ whole genome shotgun (WGS) entry which is preliminary data.</text>
</comment>
<feature type="region of interest" description="Disordered" evidence="1">
    <location>
        <begin position="1"/>
        <end position="30"/>
    </location>
</feature>
<accession>A0A1Q9DZK9</accession>
<dbReference type="OrthoDB" id="412050at2759"/>
<feature type="compositionally biased region" description="Low complexity" evidence="1">
    <location>
        <begin position="412"/>
        <end position="425"/>
    </location>
</feature>
<evidence type="ECO:0000313" key="3">
    <source>
        <dbReference type="Proteomes" id="UP000186817"/>
    </source>
</evidence>
<gene>
    <name evidence="2" type="ORF">AK812_SmicGene16718</name>
</gene>
<dbReference type="InterPro" id="IPR036691">
    <property type="entry name" value="Endo/exonu/phosph_ase_sf"/>
</dbReference>
<proteinExistence type="predicted"/>
<dbReference type="EMBL" id="LSRX01000322">
    <property type="protein sequence ID" value="OLQ00616.1"/>
    <property type="molecule type" value="Genomic_DNA"/>
</dbReference>
<organism evidence="2 3">
    <name type="scientific">Symbiodinium microadriaticum</name>
    <name type="common">Dinoflagellate</name>
    <name type="synonym">Zooxanthella microadriatica</name>
    <dbReference type="NCBI Taxonomy" id="2951"/>
    <lineage>
        <taxon>Eukaryota</taxon>
        <taxon>Sar</taxon>
        <taxon>Alveolata</taxon>
        <taxon>Dinophyceae</taxon>
        <taxon>Suessiales</taxon>
        <taxon>Symbiodiniaceae</taxon>
        <taxon>Symbiodinium</taxon>
    </lineage>
</organism>
<dbReference type="PANTHER" id="PTHR47027">
    <property type="entry name" value="REVERSE TRANSCRIPTASE DOMAIN-CONTAINING PROTEIN"/>
    <property type="match status" value="1"/>
</dbReference>
<evidence type="ECO:0000313" key="2">
    <source>
        <dbReference type="EMBL" id="OLQ00616.1"/>
    </source>
</evidence>
<feature type="compositionally biased region" description="Acidic residues" evidence="1">
    <location>
        <begin position="1138"/>
        <end position="1154"/>
    </location>
</feature>
<feature type="region of interest" description="Disordered" evidence="1">
    <location>
        <begin position="1137"/>
        <end position="1160"/>
    </location>
</feature>
<name>A0A1Q9DZK9_SYMMI</name>
<feature type="region of interest" description="Disordered" evidence="1">
    <location>
        <begin position="411"/>
        <end position="445"/>
    </location>
</feature>
<feature type="region of interest" description="Disordered" evidence="1">
    <location>
        <begin position="1548"/>
        <end position="1567"/>
    </location>
</feature>
<protein>
    <submittedName>
        <fullName evidence="2">Uncharacterized protein</fullName>
    </submittedName>
</protein>
<evidence type="ECO:0000256" key="1">
    <source>
        <dbReference type="SAM" id="MobiDB-lite"/>
    </source>
</evidence>
<dbReference type="Gene3D" id="3.60.10.10">
    <property type="entry name" value="Endonuclease/exonuclease/phosphatase"/>
    <property type="match status" value="1"/>
</dbReference>
<feature type="compositionally biased region" description="Polar residues" evidence="1">
    <location>
        <begin position="494"/>
        <end position="507"/>
    </location>
</feature>
<sequence>MTRPPRPEDPPGLPYSQRRPHMIPPEELTTHVGTCSHTFVSGLRRDADGEEPHLLPLDSSLLQPPQDVQEQGSEWLGVYLLAPHYKTISLAINPPERTMRSALDLLLSRAPDVPGTFFDSVVPLRPQRFQGVGSFVRFSSSVRNVGVGGQAVVALDLTRVGGHYFAAVLARELEFRTLMDYIVPLTSCGDEPLSVYIGYRTRPWPACAMVQLSDGEVITVLKEQYAASRPLKAEDLFNASTRWLFPRDVPELTYCEALYVLHQERRYLLPEHHHYGSTSVSFVADKLHLDPYKTVMCTFPIDDLDVQGTLARALVAVAEVPTPANTGVTREDAKDLFVLLDPRPFGLKPHFLFLHHEVVHLPTVIALLGLPTSRAHKVGVAGGEVQGNQIIVDGSSTLLLFPAARTEEELAEAASSSSDVSRLVSPWEEEEEAPQDDLQDADWGPPAGLTFAGVPVVDPSLPPGQSWNEGIDINVGDHLGVTAGDSGEPDPGTPVTSGRATTDTQPLQDPVGPLEDASPPSVSGLVELLQIQALVYVPDFVPEIVELELTIPATVPSLLACLQDARLAYQSSSFPDLFPAKPQIVPAFAIFVAAPLWQRGTSVVLFDCLMYDGTFFAKTVQRRLNRESLMLAAGLPHDAAVHVYVRGAVNHLGLGERLTIDNGDVIQIVRRGCAPGPRSHFNGYFLILNEGRPFPFQVAADRVEMSQQHHGQTILSTSQELRRAHCQMEIDLDLLTATDHPVTLATLIETVAVRPDSTDPDLLRTQRIYLLVPGQPLAGLEEEDDSQSDHMATGVSVEVTFYLLTPGYTPEKLELTVVLPQVVADVLDLVETCRDAARKVLYPSLIVVHPQPDPGWGILLALPTWVAHQTVICVDASLYDGRIFAIDASGATDFEALCELVGLAPTAEVDIFLPNSQQPLGRAEECMLRTGMCISLLRRGSARIGPFHLPAMLNSHLSWEHSPMFPRDTLGNGYCVAGPQGQILYRLHPERAFYYRSDIALLVGLHPFRTVVTPASPQPSDVCVRGWECRAVVAATDRDDQITWDGDVHPATVGLLDCRPLLLGWLPVSSREHWLELGPLRDALARHAPHGWQVVFPAFPAHWTWTCFAPGQVITVAYAPIARAALNTIRTGGFAHLDDDDDMPTDDQVSESEDTSWPGATGQVSDHTVDHAPGHLHGLSRVNWFWRTVHLFAACCALSLMPHVPEPALVPGAFALCVLATPGATAPQRPHWWRALKERFDRFCHGSIPFILGDFNMHFAEDVPGHVGDKVFPSRHEVPEAFLELIRQYELWIPSTFSQCHPGDHATWFPPTGGPGSRLDYVLISKEWHVGANESQVFSALDWGQPRVDHLALRTYVHFRSTGSVETRAHRPMYDREAMLTLEGKSRLEEIFSAVPAQPWATNVHEHYAGVQRYLVGALELAFPTAKKCCRSSHFSASTWQLRQRRVWLRRQVTRLGKISQIVDQKCAFLCLRLRLRIQVGSWVYALRHGRVIHTLASYVAELRDTKKTLRQSIRHDVGTRIQSAATSAESTSTGNVVSRLQCLLGPSARKTRPPRRLPSLTRADGSPALEPLEVEEAWVEHFSGIEDGCRRSPEDLVAACLHTQRSRDLDDMDIGPMDLPTQADLETAFRDTTLHRAYGIDGVPVEALHSAPGAAARAMFPVILKCALRLEEPLHFKGGSLYAVWKGKSSPGLCSSYRGILVSSTIGKAYHRLIRTRNIPALKEASTPLQIGGLPKCPVTLAAQVVRLHQNWCRKAGISQATLFLDLREAFYRIVRPLVTGFRGTDEDIARIVSSVHLPPGVMHELRAHLEDKSLLEQSGATQWAATAACEALHHTWFRFEHGKTVTETNIGTRPGDNLADLVFSFVFARVLHQVREVAEAQASLSVLPWHSDMLNNVLDDLPAATETVPLLDCTWMDDSAFVVCHADASTLVGNLRLISGALLDSCLGRAMLPNLDRGKTEAVLSLVGRGSRKLRADLFRRDPPVLEAPCQLWPGANVRLVSQYKHLGGLIHHTGSLLREVKCRVALAWGAFNRRRKRIFASPVVDRGDKVQLFDSLVISVLLHGAGTWTEVGTDELRHLSAAYHHMVATMLRPQYRLEEAKHLGSSQILSLARLPSVEVLLHLARLRPAPGDPAGQGSRAAEDAGASQDRPVAEILDCLLCIGRDGTEVTRQALWQQVKIAFSCVCAETGRLRHTADTFLSLLPGLQDLLDSVRSDLGDVISWVMQADVVEWLVPAPDCAPPVGNTFQDCESVLGMMEVAHLLFPASPCSTPDCIRLLVGPESWCRIQEATFPNSVTFTLDECISLSSTGTTPSFFEGPYDGVVCHLCVDTWNGFGDPPPPHVPAKAFEAHLVREVLCGDIARLALRLWGLGVPTCLLFPAHVSSAISPIHEVGALEQGTAHDLCLLRNKWPYW</sequence>
<feature type="region of interest" description="Disordered" evidence="1">
    <location>
        <begin position="478"/>
        <end position="519"/>
    </location>
</feature>
<dbReference type="Proteomes" id="UP000186817">
    <property type="component" value="Unassembled WGS sequence"/>
</dbReference>
<dbReference type="SUPFAM" id="SSF56219">
    <property type="entry name" value="DNase I-like"/>
    <property type="match status" value="1"/>
</dbReference>
<keyword evidence="3" id="KW-1185">Reference proteome</keyword>